<organism evidence="2">
    <name type="scientific">Brachypodium distachyon</name>
    <name type="common">Purple false brome</name>
    <name type="synonym">Trachynia distachya</name>
    <dbReference type="NCBI Taxonomy" id="15368"/>
    <lineage>
        <taxon>Eukaryota</taxon>
        <taxon>Viridiplantae</taxon>
        <taxon>Streptophyta</taxon>
        <taxon>Embryophyta</taxon>
        <taxon>Tracheophyta</taxon>
        <taxon>Spermatophyta</taxon>
        <taxon>Magnoliopsida</taxon>
        <taxon>Liliopsida</taxon>
        <taxon>Poales</taxon>
        <taxon>Poaceae</taxon>
        <taxon>BOP clade</taxon>
        <taxon>Pooideae</taxon>
        <taxon>Stipodae</taxon>
        <taxon>Brachypodieae</taxon>
        <taxon>Brachypodium</taxon>
    </lineage>
</organism>
<keyword evidence="4" id="KW-1185">Reference proteome</keyword>
<dbReference type="EMBL" id="CM000881">
    <property type="protein sequence ID" value="KQK04249.1"/>
    <property type="molecule type" value="Genomic_DNA"/>
</dbReference>
<dbReference type="InParanoid" id="A0A0Q3K0J3"/>
<accession>A0A0Q3K0J3</accession>
<reference evidence="2 3" key="1">
    <citation type="journal article" date="2010" name="Nature">
        <title>Genome sequencing and analysis of the model grass Brachypodium distachyon.</title>
        <authorList>
            <consortium name="International Brachypodium Initiative"/>
        </authorList>
    </citation>
    <scope>NUCLEOTIDE SEQUENCE [LARGE SCALE GENOMIC DNA]</scope>
    <source>
        <strain evidence="2 3">Bd21</strain>
    </source>
</reference>
<dbReference type="Proteomes" id="UP000008810">
    <property type="component" value="Chromosome 2"/>
</dbReference>
<keyword evidence="1" id="KW-0472">Membrane</keyword>
<gene>
    <name evidence="2" type="ORF">BRADI_2g12605v3</name>
</gene>
<reference evidence="2" key="2">
    <citation type="submission" date="2017-06" db="EMBL/GenBank/DDBJ databases">
        <title>WGS assembly of Brachypodium distachyon.</title>
        <authorList>
            <consortium name="The International Brachypodium Initiative"/>
            <person name="Lucas S."/>
            <person name="Harmon-Smith M."/>
            <person name="Lail K."/>
            <person name="Tice H."/>
            <person name="Grimwood J."/>
            <person name="Bruce D."/>
            <person name="Barry K."/>
            <person name="Shu S."/>
            <person name="Lindquist E."/>
            <person name="Wang M."/>
            <person name="Pitluck S."/>
            <person name="Vogel J.P."/>
            <person name="Garvin D.F."/>
            <person name="Mockler T.C."/>
            <person name="Schmutz J."/>
            <person name="Rokhsar D."/>
            <person name="Bevan M.W."/>
        </authorList>
    </citation>
    <scope>NUCLEOTIDE SEQUENCE</scope>
    <source>
        <strain evidence="2">Bd21</strain>
    </source>
</reference>
<evidence type="ECO:0000313" key="2">
    <source>
        <dbReference type="EMBL" id="KQK04249.1"/>
    </source>
</evidence>
<keyword evidence="1" id="KW-1133">Transmembrane helix</keyword>
<reference evidence="3" key="3">
    <citation type="submission" date="2018-08" db="UniProtKB">
        <authorList>
            <consortium name="EnsemblPlants"/>
        </authorList>
    </citation>
    <scope>IDENTIFICATION</scope>
    <source>
        <strain evidence="3">cv. Bd21</strain>
    </source>
</reference>
<feature type="transmembrane region" description="Helical" evidence="1">
    <location>
        <begin position="43"/>
        <end position="61"/>
    </location>
</feature>
<evidence type="ECO:0000313" key="4">
    <source>
        <dbReference type="Proteomes" id="UP000008810"/>
    </source>
</evidence>
<protein>
    <submittedName>
        <fullName evidence="2 3">Uncharacterized protein</fullName>
    </submittedName>
</protein>
<name>A0A0Q3K0J3_BRADI</name>
<sequence length="120" mass="12648">MHIRSGAHDSLTTHPTLYIGNADKNLVSLLFAVSSQTNPSRAMASRIIAAAVFALVLTLVLPSEVAGKLCQTYKIPDPNCPSVDACVAKCTFLHFHGGICTDSADGQLVCLCTVCNDGNK</sequence>
<evidence type="ECO:0000256" key="1">
    <source>
        <dbReference type="SAM" id="Phobius"/>
    </source>
</evidence>
<dbReference type="Gramene" id="KQK04249">
    <property type="protein sequence ID" value="KQK04249"/>
    <property type="gene ID" value="BRADI_2g12605v3"/>
</dbReference>
<dbReference type="GO" id="GO:0006952">
    <property type="term" value="P:defense response"/>
    <property type="evidence" value="ECO:0000318"/>
    <property type="project" value="GO_Central"/>
</dbReference>
<keyword evidence="1" id="KW-0812">Transmembrane</keyword>
<dbReference type="EnsemblPlants" id="KQK04249">
    <property type="protein sequence ID" value="KQK04249"/>
    <property type="gene ID" value="BRADI_2g12605v3"/>
</dbReference>
<proteinExistence type="predicted"/>
<evidence type="ECO:0000313" key="3">
    <source>
        <dbReference type="EnsemblPlants" id="KQK04249"/>
    </source>
</evidence>
<dbReference type="AlphaFoldDB" id="A0A0Q3K0J3"/>